<keyword evidence="2" id="KW-1185">Reference proteome</keyword>
<dbReference type="Proteomes" id="UP000250462">
    <property type="component" value="Unassembled WGS sequence"/>
</dbReference>
<gene>
    <name evidence="1" type="ORF">DPM12_17435</name>
</gene>
<comment type="caution">
    <text evidence="1">The sequence shown here is derived from an EMBL/GenBank/DDBJ whole genome shotgun (WGS) entry which is preliminary data.</text>
</comment>
<reference evidence="1 2" key="1">
    <citation type="submission" date="2018-06" db="EMBL/GenBank/DDBJ databases">
        <title>Phytoactinopolyspora halophila sp. nov., a novel halophilic actinomycete isolated from a saline soil in China.</title>
        <authorList>
            <person name="Tang S.-K."/>
        </authorList>
    </citation>
    <scope>NUCLEOTIDE SEQUENCE [LARGE SCALE GENOMIC DNA]</scope>
    <source>
        <strain evidence="1 2">YIM 96934</strain>
    </source>
</reference>
<organism evidence="1 2">
    <name type="scientific">Phytoactinopolyspora halophila</name>
    <dbReference type="NCBI Taxonomy" id="1981511"/>
    <lineage>
        <taxon>Bacteria</taxon>
        <taxon>Bacillati</taxon>
        <taxon>Actinomycetota</taxon>
        <taxon>Actinomycetes</taxon>
        <taxon>Jiangellales</taxon>
        <taxon>Jiangellaceae</taxon>
        <taxon>Phytoactinopolyspora</taxon>
    </lineage>
</organism>
<protein>
    <submittedName>
        <fullName evidence="1">Uncharacterized protein</fullName>
    </submittedName>
</protein>
<evidence type="ECO:0000313" key="2">
    <source>
        <dbReference type="Proteomes" id="UP000250462"/>
    </source>
</evidence>
<accession>A0A329QF94</accession>
<sequence>MFADARDVWGEVVEKEDGEPVILWDGLPDGRTSLFIQRGAPWEYAEDFENAMEANGLKWEIERRVEDDHATS</sequence>
<proteinExistence type="predicted"/>
<dbReference type="AlphaFoldDB" id="A0A329QF94"/>
<name>A0A329QF94_9ACTN</name>
<evidence type="ECO:0000313" key="1">
    <source>
        <dbReference type="EMBL" id="RAW11125.1"/>
    </source>
</evidence>
<dbReference type="EMBL" id="QMIG01000022">
    <property type="protein sequence ID" value="RAW11125.1"/>
    <property type="molecule type" value="Genomic_DNA"/>
</dbReference>